<dbReference type="AlphaFoldDB" id="A0A561TQ19"/>
<dbReference type="SUPFAM" id="SSF81301">
    <property type="entry name" value="Nucleotidyltransferase"/>
    <property type="match status" value="1"/>
</dbReference>
<keyword evidence="1" id="KW-0051">Antiviral defense</keyword>
<reference evidence="2 3" key="1">
    <citation type="submission" date="2019-06" db="EMBL/GenBank/DDBJ databases">
        <title>Sequencing the genomes of 1000 actinobacteria strains.</title>
        <authorList>
            <person name="Klenk H.-P."/>
        </authorList>
    </citation>
    <scope>NUCLEOTIDE SEQUENCE [LARGE SCALE GENOMIC DNA]</scope>
    <source>
        <strain evidence="2 3">DSM 41695</strain>
    </source>
</reference>
<name>A0A561TQ19_9ACTN</name>
<gene>
    <name evidence="2" type="ORF">FHX78_116243</name>
</gene>
<organism evidence="2 3">
    <name type="scientific">Streptomyces capillispiralis</name>
    <dbReference type="NCBI Taxonomy" id="68182"/>
    <lineage>
        <taxon>Bacteria</taxon>
        <taxon>Bacillati</taxon>
        <taxon>Actinomycetota</taxon>
        <taxon>Actinomycetes</taxon>
        <taxon>Kitasatosporales</taxon>
        <taxon>Streptomycetaceae</taxon>
        <taxon>Streptomyces</taxon>
    </lineage>
</organism>
<dbReference type="GO" id="GO:0051607">
    <property type="term" value="P:defense response to virus"/>
    <property type="evidence" value="ECO:0007669"/>
    <property type="project" value="UniProtKB-KW"/>
</dbReference>
<protein>
    <recommendedName>
        <fullName evidence="4">Nucleotidyltransferase</fullName>
    </recommendedName>
</protein>
<evidence type="ECO:0000256" key="1">
    <source>
        <dbReference type="ARBA" id="ARBA00023118"/>
    </source>
</evidence>
<dbReference type="InterPro" id="IPR043519">
    <property type="entry name" value="NT_sf"/>
</dbReference>
<accession>A0A561TQ19</accession>
<sequence length="338" mass="37452">MAALPTQFGEALSAVEPDEDAAHAQVAHAQVSKVLEGDERLRGLGVDPLLIGSYKRHVSIKRVKDVDVFARLTKADGSLRPGAILDHVADILGVAFPGDVERQHRSVKVDFPDYDLSVDVVIARPCGDHWEIPQRIEEDGRARWVETNPTKMTELTTAANKSFLLYDDDDDSGVYVRIVKLVRQVRRTWVNDQPGGYYFEVLTYHAFQELQPDEKTVAAYLTRILRRIAEMLPDHVDEGPVDPTLPDKTIKTKATAEQIQAAADQMTKAADLAEAALGEEDRCVAAVKWRQLLGRTQNTEVPEDVFPLPDYCNADGTTKNRSVIKGALAVPAGQDRYA</sequence>
<dbReference type="RefSeq" id="WP_145870766.1">
    <property type="nucleotide sequence ID" value="NZ_BNCE01000020.1"/>
</dbReference>
<dbReference type="Proteomes" id="UP000316603">
    <property type="component" value="Unassembled WGS sequence"/>
</dbReference>
<dbReference type="InterPro" id="IPR006116">
    <property type="entry name" value="NT_2-5OAS_ClassI-CCAase"/>
</dbReference>
<comment type="caution">
    <text evidence="2">The sequence shown here is derived from an EMBL/GenBank/DDBJ whole genome shotgun (WGS) entry which is preliminary data.</text>
</comment>
<dbReference type="GO" id="GO:0016779">
    <property type="term" value="F:nucleotidyltransferase activity"/>
    <property type="evidence" value="ECO:0007669"/>
    <property type="project" value="InterPro"/>
</dbReference>
<evidence type="ECO:0008006" key="4">
    <source>
        <dbReference type="Google" id="ProtNLM"/>
    </source>
</evidence>
<evidence type="ECO:0000313" key="3">
    <source>
        <dbReference type="Proteomes" id="UP000316603"/>
    </source>
</evidence>
<evidence type="ECO:0000313" key="2">
    <source>
        <dbReference type="EMBL" id="TWF89201.1"/>
    </source>
</evidence>
<proteinExistence type="predicted"/>
<dbReference type="CDD" id="cd05400">
    <property type="entry name" value="NT_2-5OAS_ClassI-CCAase"/>
    <property type="match status" value="1"/>
</dbReference>
<dbReference type="OrthoDB" id="3328101at2"/>
<dbReference type="EMBL" id="VIWV01000001">
    <property type="protein sequence ID" value="TWF89201.1"/>
    <property type="molecule type" value="Genomic_DNA"/>
</dbReference>
<dbReference type="Pfam" id="PF18144">
    <property type="entry name" value="SMODS"/>
    <property type="match status" value="1"/>
</dbReference>
<keyword evidence="3" id="KW-1185">Reference proteome</keyword>